<dbReference type="CDD" id="cd08231">
    <property type="entry name" value="MDR_TM0436_like"/>
    <property type="match status" value="1"/>
</dbReference>
<evidence type="ECO:0000256" key="1">
    <source>
        <dbReference type="ARBA" id="ARBA00023002"/>
    </source>
</evidence>
<dbReference type="AlphaFoldDB" id="D8QW74"/>
<dbReference type="Gene3D" id="3.90.180.10">
    <property type="entry name" value="Medium-chain alcohol dehydrogenases, catalytic domain"/>
    <property type="match status" value="1"/>
</dbReference>
<dbReference type="Pfam" id="PF00107">
    <property type="entry name" value="ADH_zinc_N"/>
    <property type="match status" value="1"/>
</dbReference>
<feature type="domain" description="Alcohol dehydrogenase-like N-terminal" evidence="3">
    <location>
        <begin position="30"/>
        <end position="156"/>
    </location>
</feature>
<feature type="domain" description="Alcohol dehydrogenase-like C-terminal" evidence="2">
    <location>
        <begin position="196"/>
        <end position="330"/>
    </location>
</feature>
<dbReference type="OMA" id="GWSESTC"/>
<keyword evidence="5" id="KW-1185">Reference proteome</keyword>
<dbReference type="EMBL" id="GL377567">
    <property type="protein sequence ID" value="EFJ36181.1"/>
    <property type="molecule type" value="Genomic_DNA"/>
</dbReference>
<dbReference type="InParanoid" id="D8QW74"/>
<organism evidence="5">
    <name type="scientific">Selaginella moellendorffii</name>
    <name type="common">Spikemoss</name>
    <dbReference type="NCBI Taxonomy" id="88036"/>
    <lineage>
        <taxon>Eukaryota</taxon>
        <taxon>Viridiplantae</taxon>
        <taxon>Streptophyta</taxon>
        <taxon>Embryophyta</taxon>
        <taxon>Tracheophyta</taxon>
        <taxon>Lycopodiopsida</taxon>
        <taxon>Selaginellales</taxon>
        <taxon>Selaginellaceae</taxon>
        <taxon>Selaginella</taxon>
    </lineage>
</organism>
<dbReference type="InterPro" id="IPR013154">
    <property type="entry name" value="ADH-like_N"/>
</dbReference>
<reference evidence="4 5" key="1">
    <citation type="journal article" date="2011" name="Science">
        <title>The Selaginella genome identifies genetic changes associated with the evolution of vascular plants.</title>
        <authorList>
            <person name="Banks J.A."/>
            <person name="Nishiyama T."/>
            <person name="Hasebe M."/>
            <person name="Bowman J.L."/>
            <person name="Gribskov M."/>
            <person name="dePamphilis C."/>
            <person name="Albert V.A."/>
            <person name="Aono N."/>
            <person name="Aoyama T."/>
            <person name="Ambrose B.A."/>
            <person name="Ashton N.W."/>
            <person name="Axtell M.J."/>
            <person name="Barker E."/>
            <person name="Barker M.S."/>
            <person name="Bennetzen J.L."/>
            <person name="Bonawitz N.D."/>
            <person name="Chapple C."/>
            <person name="Cheng C."/>
            <person name="Correa L.G."/>
            <person name="Dacre M."/>
            <person name="DeBarry J."/>
            <person name="Dreyer I."/>
            <person name="Elias M."/>
            <person name="Engstrom E.M."/>
            <person name="Estelle M."/>
            <person name="Feng L."/>
            <person name="Finet C."/>
            <person name="Floyd S.K."/>
            <person name="Frommer W.B."/>
            <person name="Fujita T."/>
            <person name="Gramzow L."/>
            <person name="Gutensohn M."/>
            <person name="Harholt J."/>
            <person name="Hattori M."/>
            <person name="Heyl A."/>
            <person name="Hirai T."/>
            <person name="Hiwatashi Y."/>
            <person name="Ishikawa M."/>
            <person name="Iwata M."/>
            <person name="Karol K.G."/>
            <person name="Koehler B."/>
            <person name="Kolukisaoglu U."/>
            <person name="Kubo M."/>
            <person name="Kurata T."/>
            <person name="Lalonde S."/>
            <person name="Li K."/>
            <person name="Li Y."/>
            <person name="Litt A."/>
            <person name="Lyons E."/>
            <person name="Manning G."/>
            <person name="Maruyama T."/>
            <person name="Michael T.P."/>
            <person name="Mikami K."/>
            <person name="Miyazaki S."/>
            <person name="Morinaga S."/>
            <person name="Murata T."/>
            <person name="Mueller-Roeber B."/>
            <person name="Nelson D.R."/>
            <person name="Obara M."/>
            <person name="Oguri Y."/>
            <person name="Olmstead R.G."/>
            <person name="Onodera N."/>
            <person name="Petersen B.L."/>
            <person name="Pils B."/>
            <person name="Prigge M."/>
            <person name="Rensing S.A."/>
            <person name="Riano-Pachon D.M."/>
            <person name="Roberts A.W."/>
            <person name="Sato Y."/>
            <person name="Scheller H.V."/>
            <person name="Schulz B."/>
            <person name="Schulz C."/>
            <person name="Shakirov E.V."/>
            <person name="Shibagaki N."/>
            <person name="Shinohara N."/>
            <person name="Shippen D.E."/>
            <person name="Soerensen I."/>
            <person name="Sotooka R."/>
            <person name="Sugimoto N."/>
            <person name="Sugita M."/>
            <person name="Sumikawa N."/>
            <person name="Tanurdzic M."/>
            <person name="Theissen G."/>
            <person name="Ulvskov P."/>
            <person name="Wakazuki S."/>
            <person name="Weng J.K."/>
            <person name="Willats W.W."/>
            <person name="Wipf D."/>
            <person name="Wolf P.G."/>
            <person name="Yang L."/>
            <person name="Zimmer A.D."/>
            <person name="Zhu Q."/>
            <person name="Mitros T."/>
            <person name="Hellsten U."/>
            <person name="Loque D."/>
            <person name="Otillar R."/>
            <person name="Salamov A."/>
            <person name="Schmutz J."/>
            <person name="Shapiro H."/>
            <person name="Lindquist E."/>
            <person name="Lucas S."/>
            <person name="Rokhsar D."/>
            <person name="Grigoriev I.V."/>
        </authorList>
    </citation>
    <scope>NUCLEOTIDE SEQUENCE [LARGE SCALE GENOMIC DNA]</scope>
</reference>
<dbReference type="SUPFAM" id="SSF51735">
    <property type="entry name" value="NAD(P)-binding Rossmann-fold domains"/>
    <property type="match status" value="1"/>
</dbReference>
<keyword evidence="1" id="KW-0560">Oxidoreductase</keyword>
<evidence type="ECO:0000259" key="2">
    <source>
        <dbReference type="Pfam" id="PF00107"/>
    </source>
</evidence>
<dbReference type="eggNOG" id="KOG0024">
    <property type="taxonomic scope" value="Eukaryota"/>
</dbReference>
<dbReference type="PANTHER" id="PTHR43401">
    <property type="entry name" value="L-THREONINE 3-DEHYDROGENASE"/>
    <property type="match status" value="1"/>
</dbReference>
<dbReference type="GO" id="GO:0016491">
    <property type="term" value="F:oxidoreductase activity"/>
    <property type="evidence" value="ECO:0007669"/>
    <property type="project" value="UniProtKB-KW"/>
</dbReference>
<dbReference type="InterPro" id="IPR011032">
    <property type="entry name" value="GroES-like_sf"/>
</dbReference>
<gene>
    <name evidence="4" type="ORF">SELMODRAFT_438334</name>
</gene>
<dbReference type="InterPro" id="IPR050129">
    <property type="entry name" value="Zn_alcohol_dh"/>
</dbReference>
<sequence length="376" mass="40620">MILENTCILLHGDGALALERSRISSGDMESGSVLLRMIAAEVCGTDVHLKHRRLDTVPYPIIPGHVAVGRVVAMVGSVRDVDGMQIEEGAVVTYLDVIDTCNSCVSCLVDKESTRCPKRRVLGITCRADPRDVKGLLGGWSSHIYLPPNTKIIRLPEVLPPRVFMAGGCGLPTALHAIERAGIKLMDRVLVQGSGPVGLLAALLARLSGALQVIVTGAPEHRLEVVKRFGIDSTVNIEKAAPSERVAIVRDLTNGRMADVVIEVTGRPEAIPEGMSFCRDGGTYVVVGQYTNNGDAVVNPHHLINRKHLTVKGCWGSDFSHFYKGVQLMAKHVDLPWDSVISQTVRLGDVEKALLQVEKLGIFKALVEEPEAEKAS</sequence>
<evidence type="ECO:0000259" key="3">
    <source>
        <dbReference type="Pfam" id="PF08240"/>
    </source>
</evidence>
<dbReference type="PANTHER" id="PTHR43401:SF1">
    <property type="entry name" value="ENOYL REDUCTASE (ER) DOMAIN-CONTAINING PROTEIN"/>
    <property type="match status" value="1"/>
</dbReference>
<dbReference type="Proteomes" id="UP000001514">
    <property type="component" value="Unassembled WGS sequence"/>
</dbReference>
<dbReference type="KEGG" id="smo:SELMODRAFT_438334"/>
<dbReference type="SUPFAM" id="SSF50129">
    <property type="entry name" value="GroES-like"/>
    <property type="match status" value="1"/>
</dbReference>
<proteinExistence type="predicted"/>
<accession>D8QW74</accession>
<evidence type="ECO:0000313" key="4">
    <source>
        <dbReference type="EMBL" id="EFJ36181.1"/>
    </source>
</evidence>
<evidence type="ECO:0008006" key="6">
    <source>
        <dbReference type="Google" id="ProtNLM"/>
    </source>
</evidence>
<protein>
    <recommendedName>
        <fullName evidence="6">Enoyl reductase (ER) domain-containing protein</fullName>
    </recommendedName>
</protein>
<dbReference type="HOGENOM" id="CLU_026673_11_0_1"/>
<dbReference type="STRING" id="88036.D8QW74"/>
<dbReference type="InterPro" id="IPR013149">
    <property type="entry name" value="ADH-like_C"/>
</dbReference>
<dbReference type="Pfam" id="PF08240">
    <property type="entry name" value="ADH_N"/>
    <property type="match status" value="1"/>
</dbReference>
<dbReference type="InterPro" id="IPR036291">
    <property type="entry name" value="NAD(P)-bd_dom_sf"/>
</dbReference>
<dbReference type="Gene3D" id="3.40.50.720">
    <property type="entry name" value="NAD(P)-binding Rossmann-like Domain"/>
    <property type="match status" value="1"/>
</dbReference>
<dbReference type="OrthoDB" id="256333at2759"/>
<evidence type="ECO:0000313" key="5">
    <source>
        <dbReference type="Proteomes" id="UP000001514"/>
    </source>
</evidence>
<name>D8QW74_SELML</name>
<dbReference type="Gramene" id="EFJ36181">
    <property type="protein sequence ID" value="EFJ36181"/>
    <property type="gene ID" value="SELMODRAFT_438334"/>
</dbReference>